<gene>
    <name evidence="2" type="ORF">F1654_08315</name>
</gene>
<evidence type="ECO:0000313" key="3">
    <source>
        <dbReference type="Proteomes" id="UP000325122"/>
    </source>
</evidence>
<keyword evidence="1" id="KW-0472">Membrane</keyword>
<feature type="transmembrane region" description="Helical" evidence="1">
    <location>
        <begin position="6"/>
        <end position="29"/>
    </location>
</feature>
<keyword evidence="1" id="KW-0812">Transmembrane</keyword>
<evidence type="ECO:0008006" key="4">
    <source>
        <dbReference type="Google" id="ProtNLM"/>
    </source>
</evidence>
<keyword evidence="1" id="KW-1133">Transmembrane helix</keyword>
<evidence type="ECO:0000256" key="1">
    <source>
        <dbReference type="SAM" id="Phobius"/>
    </source>
</evidence>
<protein>
    <recommendedName>
        <fullName evidence="4">DUF2784 domain-containing protein</fullName>
    </recommendedName>
</protein>
<dbReference type="AlphaFoldDB" id="A0A5M6ZGC5"/>
<dbReference type="RefSeq" id="WP_150023061.1">
    <property type="nucleotide sequence ID" value="NZ_VWOJ01000002.1"/>
</dbReference>
<keyword evidence="3" id="KW-1185">Reference proteome</keyword>
<reference evidence="2 3" key="1">
    <citation type="submission" date="2019-09" db="EMBL/GenBank/DDBJ databases">
        <authorList>
            <person name="Kevbrin V."/>
            <person name="Grouzdev D.S."/>
        </authorList>
    </citation>
    <scope>NUCLEOTIDE SEQUENCE [LARGE SCALE GENOMIC DNA]</scope>
    <source>
        <strain evidence="2 3">G-192</strain>
    </source>
</reference>
<evidence type="ECO:0000313" key="2">
    <source>
        <dbReference type="EMBL" id="KAA5803793.1"/>
    </source>
</evidence>
<comment type="caution">
    <text evidence="2">The sequence shown here is derived from an EMBL/GenBank/DDBJ whole genome shotgun (WGS) entry which is preliminary data.</text>
</comment>
<organism evidence="2 3">
    <name type="scientific">Alkalicaulis satelles</name>
    <dbReference type="NCBI Taxonomy" id="2609175"/>
    <lineage>
        <taxon>Bacteria</taxon>
        <taxon>Pseudomonadati</taxon>
        <taxon>Pseudomonadota</taxon>
        <taxon>Alphaproteobacteria</taxon>
        <taxon>Maricaulales</taxon>
        <taxon>Maricaulaceae</taxon>
        <taxon>Alkalicaulis</taxon>
    </lineage>
</organism>
<dbReference type="Proteomes" id="UP000325122">
    <property type="component" value="Unassembled WGS sequence"/>
</dbReference>
<dbReference type="EMBL" id="VWOJ01000002">
    <property type="protein sequence ID" value="KAA5803793.1"/>
    <property type="molecule type" value="Genomic_DNA"/>
</dbReference>
<proteinExistence type="predicted"/>
<feature type="transmembrane region" description="Helical" evidence="1">
    <location>
        <begin position="36"/>
        <end position="53"/>
    </location>
</feature>
<feature type="transmembrane region" description="Helical" evidence="1">
    <location>
        <begin position="84"/>
        <end position="110"/>
    </location>
</feature>
<name>A0A5M6ZGC5_9PROT</name>
<sequence length="117" mass="12718">MLLFAIQLAHFLIYVAALAMLAGMAVYALSGRLARYIPLFLGYPLAILAGYLANGNRCILQTWARALTGVEDGWARDILFLPEIVAVNTMAVCIPVFVLAALAVIARWALTRRAPIS</sequence>
<accession>A0A5M6ZGC5</accession>